<dbReference type="RefSeq" id="WP_416205076.1">
    <property type="nucleotide sequence ID" value="NZ_JBBKTX010000004.1"/>
</dbReference>
<name>A0ABW8NFD9_9GAMM</name>
<evidence type="ECO:0000259" key="1">
    <source>
        <dbReference type="PROSITE" id="PS50851"/>
    </source>
</evidence>
<gene>
    <name evidence="2" type="ORF">WG929_04545</name>
</gene>
<proteinExistence type="predicted"/>
<dbReference type="InterPro" id="IPR036061">
    <property type="entry name" value="CheW-like_dom_sf"/>
</dbReference>
<dbReference type="Gene3D" id="2.40.50.180">
    <property type="entry name" value="CheA-289, Domain 4"/>
    <property type="match status" value="1"/>
</dbReference>
<organism evidence="2 3">
    <name type="scientific">Oceanobacter antarcticus</name>
    <dbReference type="NCBI Taxonomy" id="3133425"/>
    <lineage>
        <taxon>Bacteria</taxon>
        <taxon>Pseudomonadati</taxon>
        <taxon>Pseudomonadota</taxon>
        <taxon>Gammaproteobacteria</taxon>
        <taxon>Oceanospirillales</taxon>
        <taxon>Oceanospirillaceae</taxon>
        <taxon>Oceanobacter</taxon>
    </lineage>
</organism>
<evidence type="ECO:0000313" key="2">
    <source>
        <dbReference type="EMBL" id="MFK4751676.1"/>
    </source>
</evidence>
<dbReference type="Pfam" id="PF01584">
    <property type="entry name" value="CheW"/>
    <property type="match status" value="1"/>
</dbReference>
<dbReference type="Proteomes" id="UP001620597">
    <property type="component" value="Unassembled WGS sequence"/>
</dbReference>
<dbReference type="Gene3D" id="2.30.30.40">
    <property type="entry name" value="SH3 Domains"/>
    <property type="match status" value="1"/>
</dbReference>
<dbReference type="SMART" id="SM00260">
    <property type="entry name" value="CheW"/>
    <property type="match status" value="1"/>
</dbReference>
<reference evidence="2 3" key="1">
    <citation type="submission" date="2024-03" db="EMBL/GenBank/DDBJ databases">
        <title>High-quality draft genome sequence of Oceanobacter sp. wDCs-4.</title>
        <authorList>
            <person name="Dong C."/>
        </authorList>
    </citation>
    <scope>NUCLEOTIDE SEQUENCE [LARGE SCALE GENOMIC DNA]</scope>
    <source>
        <strain evidence="3">wDCs-4</strain>
    </source>
</reference>
<dbReference type="EMBL" id="JBBKTX010000004">
    <property type="protein sequence ID" value="MFK4751676.1"/>
    <property type="molecule type" value="Genomic_DNA"/>
</dbReference>
<sequence>MSQTPASIEQPGQVECLMMQLHDRQLLLPNVTVAEIIPFSQLMTTNSSVNWVIGSIQWRGVGVPVICYELLNGTAAPRPSPSARFAVINGVGRHTGMPFFGMLVQGIPKLNKVLESDIQQVDAVMGMGAMDQMAVSVDGESAFIPDLEQIEAHLLAVL</sequence>
<comment type="caution">
    <text evidence="2">The sequence shown here is derived from an EMBL/GenBank/DDBJ whole genome shotgun (WGS) entry which is preliminary data.</text>
</comment>
<dbReference type="InterPro" id="IPR002545">
    <property type="entry name" value="CheW-lke_dom"/>
</dbReference>
<keyword evidence="3" id="KW-1185">Reference proteome</keyword>
<protein>
    <submittedName>
        <fullName evidence="2">Chemotaxis protein CheW</fullName>
    </submittedName>
</protein>
<accession>A0ABW8NFD9</accession>
<dbReference type="SUPFAM" id="SSF50341">
    <property type="entry name" value="CheW-like"/>
    <property type="match status" value="1"/>
</dbReference>
<evidence type="ECO:0000313" key="3">
    <source>
        <dbReference type="Proteomes" id="UP001620597"/>
    </source>
</evidence>
<feature type="domain" description="CheW-like" evidence="1">
    <location>
        <begin position="13"/>
        <end position="156"/>
    </location>
</feature>
<dbReference type="PROSITE" id="PS50851">
    <property type="entry name" value="CHEW"/>
    <property type="match status" value="1"/>
</dbReference>